<evidence type="ECO:0000256" key="3">
    <source>
        <dbReference type="ARBA" id="ARBA00022519"/>
    </source>
</evidence>
<sequence length="385" mass="42831">MAKKSIGPVRREFSPWEHPDHPPFIEFRNVTKKFGDFVAVNNLSLEIYEREFFALLGGSGCGKTTLMRMLAGFETPTSGQIFLDGQDMAGIPPYRRPSNMMFQSYALFPHMSVEKNIAFGLKQDKLPASEIDARVAEMLRLTKLEQFAKRKPHQLSGGQRQRVALARSLAKRPKVLLLDEPLGALDRKLREETQFELMNLQTELKVTFLIVTHDQEEAMTVADRIAVMDKGELVQVATPAEIYEAPSSKFVADFIGDINLIEAKITEKSADGVRLQPVKGGFTIDSDQTSDADVGDTVWYAIRPEKVRIAQGRTEEGAVNQVGGVVWDIGYLGDVSIIHAKVGADHHDTLRATFANVSRMVENPITWDDEVVLSFGRDAGVILKG</sequence>
<keyword evidence="11" id="KW-1185">Reference proteome</keyword>
<keyword evidence="4 8" id="KW-0547">Nucleotide-binding</keyword>
<dbReference type="CDD" id="cd03300">
    <property type="entry name" value="ABC_PotA_N"/>
    <property type="match status" value="1"/>
</dbReference>
<gene>
    <name evidence="8" type="primary">potA</name>
    <name evidence="10" type="ORF">ON753_16985</name>
</gene>
<dbReference type="InterPro" id="IPR005893">
    <property type="entry name" value="PotA-like"/>
</dbReference>
<evidence type="ECO:0000256" key="8">
    <source>
        <dbReference type="RuleBase" id="RU364083"/>
    </source>
</evidence>
<proteinExistence type="inferred from homology"/>
<dbReference type="InterPro" id="IPR017879">
    <property type="entry name" value="PotA_ATP-bd"/>
</dbReference>
<evidence type="ECO:0000313" key="10">
    <source>
        <dbReference type="EMBL" id="MCX2724049.1"/>
    </source>
</evidence>
<evidence type="ECO:0000256" key="7">
    <source>
        <dbReference type="ARBA" id="ARBA00023136"/>
    </source>
</evidence>
<dbReference type="InterPro" id="IPR013611">
    <property type="entry name" value="Transp-assoc_OB_typ2"/>
</dbReference>
<evidence type="ECO:0000313" key="11">
    <source>
        <dbReference type="Proteomes" id="UP001300261"/>
    </source>
</evidence>
<dbReference type="PANTHER" id="PTHR42781">
    <property type="entry name" value="SPERMIDINE/PUTRESCINE IMPORT ATP-BINDING PROTEIN POTA"/>
    <property type="match status" value="1"/>
</dbReference>
<evidence type="ECO:0000259" key="9">
    <source>
        <dbReference type="PROSITE" id="PS50893"/>
    </source>
</evidence>
<dbReference type="InterPro" id="IPR050093">
    <property type="entry name" value="ABC_SmlMolc_Importer"/>
</dbReference>
<dbReference type="EMBL" id="JAPEVI010000003">
    <property type="protein sequence ID" value="MCX2724049.1"/>
    <property type="molecule type" value="Genomic_DNA"/>
</dbReference>
<keyword evidence="2 8" id="KW-1003">Cell membrane</keyword>
<dbReference type="InterPro" id="IPR017871">
    <property type="entry name" value="ABC_transporter-like_CS"/>
</dbReference>
<keyword evidence="5 8" id="KW-0067">ATP-binding</keyword>
<dbReference type="PANTHER" id="PTHR42781:SF5">
    <property type="entry name" value="PUTRESCINE TRANSPORT ATP-BINDING PROTEIN POTG"/>
    <property type="match status" value="1"/>
</dbReference>
<dbReference type="Pfam" id="PF00005">
    <property type="entry name" value="ABC_tran"/>
    <property type="match status" value="1"/>
</dbReference>
<name>A0ABT3R4G2_9HYPH</name>
<dbReference type="EC" id="7.6.2.11" evidence="8"/>
<evidence type="ECO:0000256" key="4">
    <source>
        <dbReference type="ARBA" id="ARBA00022741"/>
    </source>
</evidence>
<comment type="caution">
    <text evidence="10">The sequence shown here is derived from an EMBL/GenBank/DDBJ whole genome shotgun (WGS) entry which is preliminary data.</text>
</comment>
<keyword evidence="3" id="KW-0997">Cell inner membrane</keyword>
<dbReference type="SUPFAM" id="SSF52540">
    <property type="entry name" value="P-loop containing nucleoside triphosphate hydrolases"/>
    <property type="match status" value="1"/>
</dbReference>
<dbReference type="GO" id="GO:0005524">
    <property type="term" value="F:ATP binding"/>
    <property type="evidence" value="ECO:0007669"/>
    <property type="project" value="UniProtKB-KW"/>
</dbReference>
<feature type="domain" description="ABC transporter" evidence="9">
    <location>
        <begin position="25"/>
        <end position="255"/>
    </location>
</feature>
<reference evidence="10 11" key="1">
    <citation type="journal article" date="2016" name="Int. J. Syst. Evol. Microbiol.">
        <title>Labrenzia salina sp. nov., isolated from the rhizosphere of the halophyte Arthrocnemum macrostachyum.</title>
        <authorList>
            <person name="Camacho M."/>
            <person name="Redondo-Gomez S."/>
            <person name="Rodriguez-Llorente I."/>
            <person name="Rohde M."/>
            <person name="Sproer C."/>
            <person name="Schumann P."/>
            <person name="Klenk H.P."/>
            <person name="Montero-Calasanz M.D.C."/>
        </authorList>
    </citation>
    <scope>NUCLEOTIDE SEQUENCE [LARGE SCALE GENOMIC DNA]</scope>
    <source>
        <strain evidence="10 11">DSM 29163</strain>
    </source>
</reference>
<evidence type="ECO:0000256" key="1">
    <source>
        <dbReference type="ARBA" id="ARBA00022448"/>
    </source>
</evidence>
<dbReference type="InterPro" id="IPR003593">
    <property type="entry name" value="AAA+_ATPase"/>
</dbReference>
<keyword evidence="1 8" id="KW-0813">Transport</keyword>
<comment type="similarity">
    <text evidence="8">Belongs to the ABC transporter superfamily. Spermidine/putrescine importer (TC 3.A.1.11.1) family.</text>
</comment>
<dbReference type="InterPro" id="IPR027417">
    <property type="entry name" value="P-loop_NTPase"/>
</dbReference>
<evidence type="ECO:0000256" key="5">
    <source>
        <dbReference type="ARBA" id="ARBA00022840"/>
    </source>
</evidence>
<dbReference type="SMART" id="SM00382">
    <property type="entry name" value="AAA"/>
    <property type="match status" value="1"/>
</dbReference>
<dbReference type="RefSeq" id="WP_265963796.1">
    <property type="nucleotide sequence ID" value="NZ_JAPEVI010000003.1"/>
</dbReference>
<evidence type="ECO:0000256" key="6">
    <source>
        <dbReference type="ARBA" id="ARBA00022967"/>
    </source>
</evidence>
<protein>
    <recommendedName>
        <fullName evidence="8">Spermidine/putrescine import ATP-binding protein PotA</fullName>
        <ecNumber evidence="8">7.6.2.11</ecNumber>
    </recommendedName>
</protein>
<dbReference type="PROSITE" id="PS50893">
    <property type="entry name" value="ABC_TRANSPORTER_2"/>
    <property type="match status" value="1"/>
</dbReference>
<keyword evidence="6 8" id="KW-1278">Translocase</keyword>
<dbReference type="InterPro" id="IPR008995">
    <property type="entry name" value="Mo/tungstate-bd_C_term_dom"/>
</dbReference>
<dbReference type="NCBIfam" id="TIGR01187">
    <property type="entry name" value="potA"/>
    <property type="match status" value="1"/>
</dbReference>
<evidence type="ECO:0000256" key="2">
    <source>
        <dbReference type="ARBA" id="ARBA00022475"/>
    </source>
</evidence>
<organism evidence="10 11">
    <name type="scientific">Roseibium salinum</name>
    <dbReference type="NCBI Taxonomy" id="1604349"/>
    <lineage>
        <taxon>Bacteria</taxon>
        <taxon>Pseudomonadati</taxon>
        <taxon>Pseudomonadota</taxon>
        <taxon>Alphaproteobacteria</taxon>
        <taxon>Hyphomicrobiales</taxon>
        <taxon>Stappiaceae</taxon>
        <taxon>Roseibium</taxon>
    </lineage>
</organism>
<dbReference type="InterPro" id="IPR003439">
    <property type="entry name" value="ABC_transporter-like_ATP-bd"/>
</dbReference>
<dbReference type="SUPFAM" id="SSF50331">
    <property type="entry name" value="MOP-like"/>
    <property type="match status" value="1"/>
</dbReference>
<dbReference type="Proteomes" id="UP001300261">
    <property type="component" value="Unassembled WGS sequence"/>
</dbReference>
<dbReference type="Gene3D" id="3.40.50.300">
    <property type="entry name" value="P-loop containing nucleotide triphosphate hydrolases"/>
    <property type="match status" value="1"/>
</dbReference>
<comment type="catalytic activity">
    <reaction evidence="8">
        <text>ATP + H2O + polyamine-[polyamine-binding protein]Side 1 = ADP + phosphate + polyamineSide 2 + [polyamine-binding protein]Side 1.</text>
        <dbReference type="EC" id="7.6.2.11"/>
    </reaction>
</comment>
<dbReference type="Gene3D" id="2.40.50.100">
    <property type="match status" value="1"/>
</dbReference>
<dbReference type="Pfam" id="PF08402">
    <property type="entry name" value="TOBE_2"/>
    <property type="match status" value="1"/>
</dbReference>
<dbReference type="PROSITE" id="PS00211">
    <property type="entry name" value="ABC_TRANSPORTER_1"/>
    <property type="match status" value="1"/>
</dbReference>
<accession>A0ABT3R4G2</accession>
<comment type="function">
    <text evidence="8">Part of the ABC transporter complex PotABCD involved in spermidine/putrescine import. Responsible for energy coupling to the transport system.</text>
</comment>
<keyword evidence="7 8" id="KW-0472">Membrane</keyword>
<comment type="subunit">
    <text evidence="8">The complex is composed of two ATP-binding proteins (PotA), two transmembrane proteins (PotB and PotC) and a solute-binding protein (PotD).</text>
</comment>